<gene>
    <name evidence="1" type="ORF">METZ01_LOCUS414059</name>
</gene>
<name>A0A382WS25_9ZZZZ</name>
<dbReference type="AlphaFoldDB" id="A0A382WS25"/>
<evidence type="ECO:0000313" key="1">
    <source>
        <dbReference type="EMBL" id="SVD61205.1"/>
    </source>
</evidence>
<organism evidence="1">
    <name type="scientific">marine metagenome</name>
    <dbReference type="NCBI Taxonomy" id="408172"/>
    <lineage>
        <taxon>unclassified sequences</taxon>
        <taxon>metagenomes</taxon>
        <taxon>ecological metagenomes</taxon>
    </lineage>
</organism>
<reference evidence="1" key="1">
    <citation type="submission" date="2018-05" db="EMBL/GenBank/DDBJ databases">
        <authorList>
            <person name="Lanie J.A."/>
            <person name="Ng W.-L."/>
            <person name="Kazmierczak K.M."/>
            <person name="Andrzejewski T.M."/>
            <person name="Davidsen T.M."/>
            <person name="Wayne K.J."/>
            <person name="Tettelin H."/>
            <person name="Glass J.I."/>
            <person name="Rusch D."/>
            <person name="Podicherti R."/>
            <person name="Tsui H.-C.T."/>
            <person name="Winkler M.E."/>
        </authorList>
    </citation>
    <scope>NUCLEOTIDE SEQUENCE</scope>
</reference>
<sequence length="26" mass="3025">MIFKLFCARTGASTTIEKKFNLDLYL</sequence>
<accession>A0A382WS25</accession>
<proteinExistence type="predicted"/>
<dbReference type="EMBL" id="UINC01161807">
    <property type="protein sequence ID" value="SVD61205.1"/>
    <property type="molecule type" value="Genomic_DNA"/>
</dbReference>
<protein>
    <submittedName>
        <fullName evidence="1">Uncharacterized protein</fullName>
    </submittedName>
</protein>